<dbReference type="Proteomes" id="UP000019484">
    <property type="component" value="Unassembled WGS sequence"/>
</dbReference>
<feature type="non-terminal residue" evidence="2">
    <location>
        <position position="206"/>
    </location>
</feature>
<dbReference type="GeneID" id="19160946"/>
<dbReference type="SUPFAM" id="SSF55729">
    <property type="entry name" value="Acyl-CoA N-acyltransferases (Nat)"/>
    <property type="match status" value="1"/>
</dbReference>
<name>W9YTW0_9EURO</name>
<dbReference type="HOGENOM" id="CLU_070841_0_0_1"/>
<dbReference type="InterPro" id="IPR016181">
    <property type="entry name" value="Acyl_CoA_acyltransferase"/>
</dbReference>
<reference evidence="2 3" key="1">
    <citation type="submission" date="2013-03" db="EMBL/GenBank/DDBJ databases">
        <title>The Genome Sequence of Capronia coronata CBS 617.96.</title>
        <authorList>
            <consortium name="The Broad Institute Genomics Platform"/>
            <person name="Cuomo C."/>
            <person name="de Hoog S."/>
            <person name="Gorbushina A."/>
            <person name="Walker B."/>
            <person name="Young S.K."/>
            <person name="Zeng Q."/>
            <person name="Gargeya S."/>
            <person name="Fitzgerald M."/>
            <person name="Haas B."/>
            <person name="Abouelleil A."/>
            <person name="Allen A.W."/>
            <person name="Alvarado L."/>
            <person name="Arachchi H.M."/>
            <person name="Berlin A.M."/>
            <person name="Chapman S.B."/>
            <person name="Gainer-Dewar J."/>
            <person name="Goldberg J."/>
            <person name="Griggs A."/>
            <person name="Gujja S."/>
            <person name="Hansen M."/>
            <person name="Howarth C."/>
            <person name="Imamovic A."/>
            <person name="Ireland A."/>
            <person name="Larimer J."/>
            <person name="McCowan C."/>
            <person name="Murphy C."/>
            <person name="Pearson M."/>
            <person name="Poon T.W."/>
            <person name="Priest M."/>
            <person name="Roberts A."/>
            <person name="Saif S."/>
            <person name="Shea T."/>
            <person name="Sisk P."/>
            <person name="Sykes S."/>
            <person name="Wortman J."/>
            <person name="Nusbaum C."/>
            <person name="Birren B."/>
        </authorList>
    </citation>
    <scope>NUCLEOTIDE SEQUENCE [LARGE SCALE GENOMIC DNA]</scope>
    <source>
        <strain evidence="2 3">CBS 617.96</strain>
    </source>
</reference>
<evidence type="ECO:0000313" key="3">
    <source>
        <dbReference type="Proteomes" id="UP000019484"/>
    </source>
</evidence>
<dbReference type="OrthoDB" id="2794762at2759"/>
<dbReference type="eggNOG" id="ENOG502T200">
    <property type="taxonomic scope" value="Eukaryota"/>
</dbReference>
<dbReference type="RefSeq" id="XP_007725147.1">
    <property type="nucleotide sequence ID" value="XM_007726957.1"/>
</dbReference>
<sequence length="206" mass="22511">KQAYSTSYSILVLQVGASKKDLQPVLDLSNRIFDTAPLPPSPHSSLDEWHGRLSLRFIAPSSESTHDPKLAGRSSAIEGSKHHSSLSTDRDTDIQDPIGFVFASPKTYPSLPHPTLHVWLAGIAERARGTGVFAALMAEVETHARNTNGGVGVDVKAGQGHVQALSICTFPARFSRMFSILQREGWQVKEWMDDGQKVLLVKELSN</sequence>
<gene>
    <name evidence="2" type="ORF">A1O1_06077</name>
</gene>
<accession>W9YTW0</accession>
<evidence type="ECO:0008006" key="4">
    <source>
        <dbReference type="Google" id="ProtNLM"/>
    </source>
</evidence>
<dbReference type="Gene3D" id="3.40.630.30">
    <property type="match status" value="1"/>
</dbReference>
<protein>
    <recommendedName>
        <fullName evidence="4">N-acetyltransferase domain-containing protein</fullName>
    </recommendedName>
</protein>
<evidence type="ECO:0000256" key="1">
    <source>
        <dbReference type="SAM" id="MobiDB-lite"/>
    </source>
</evidence>
<dbReference type="EMBL" id="AMWN01000005">
    <property type="protein sequence ID" value="EXJ85709.1"/>
    <property type="molecule type" value="Genomic_DNA"/>
</dbReference>
<feature type="region of interest" description="Disordered" evidence="1">
    <location>
        <begin position="63"/>
        <end position="92"/>
    </location>
</feature>
<dbReference type="STRING" id="1182541.W9YTW0"/>
<proteinExistence type="predicted"/>
<organism evidence="2 3">
    <name type="scientific">Capronia coronata CBS 617.96</name>
    <dbReference type="NCBI Taxonomy" id="1182541"/>
    <lineage>
        <taxon>Eukaryota</taxon>
        <taxon>Fungi</taxon>
        <taxon>Dikarya</taxon>
        <taxon>Ascomycota</taxon>
        <taxon>Pezizomycotina</taxon>
        <taxon>Eurotiomycetes</taxon>
        <taxon>Chaetothyriomycetidae</taxon>
        <taxon>Chaetothyriales</taxon>
        <taxon>Herpotrichiellaceae</taxon>
        <taxon>Capronia</taxon>
    </lineage>
</organism>
<comment type="caution">
    <text evidence="2">The sequence shown here is derived from an EMBL/GenBank/DDBJ whole genome shotgun (WGS) entry which is preliminary data.</text>
</comment>
<dbReference type="AlphaFoldDB" id="W9YTW0"/>
<evidence type="ECO:0000313" key="2">
    <source>
        <dbReference type="EMBL" id="EXJ85709.1"/>
    </source>
</evidence>
<keyword evidence="3" id="KW-1185">Reference proteome</keyword>
<feature type="non-terminal residue" evidence="2">
    <location>
        <position position="1"/>
    </location>
</feature>